<evidence type="ECO:0000256" key="12">
    <source>
        <dbReference type="PIRSR" id="PIRSR601929-3"/>
    </source>
</evidence>
<dbReference type="SMART" id="SM00835">
    <property type="entry name" value="Cupin_1"/>
    <property type="match status" value="1"/>
</dbReference>
<dbReference type="InterPro" id="IPR006045">
    <property type="entry name" value="Cupin_1"/>
</dbReference>
<feature type="binding site" evidence="11">
    <location>
        <position position="154"/>
    </location>
    <ligand>
        <name>Mn(2+)</name>
        <dbReference type="ChEBI" id="CHEBI:29035"/>
    </ligand>
</feature>
<dbReference type="FunCoup" id="A0A1Q3B3S0">
    <property type="interactions" value="28"/>
</dbReference>
<evidence type="ECO:0000256" key="13">
    <source>
        <dbReference type="RuleBase" id="RU366015"/>
    </source>
</evidence>
<feature type="binding site" evidence="11">
    <location>
        <position position="115"/>
    </location>
    <ligand>
        <name>Mn(2+)</name>
        <dbReference type="ChEBI" id="CHEBI:29035"/>
    </ligand>
</feature>
<keyword evidence="8" id="KW-0325">Glycoprotein</keyword>
<dbReference type="AlphaFoldDB" id="A0A1Q3B3S0"/>
<keyword evidence="6 13" id="KW-0732">Signal</keyword>
<evidence type="ECO:0000256" key="3">
    <source>
        <dbReference type="ARBA" id="ARBA00022523"/>
    </source>
</evidence>
<dbReference type="GO" id="GO:0009506">
    <property type="term" value="C:plasmodesma"/>
    <property type="evidence" value="ECO:0007669"/>
    <property type="project" value="UniProtKB-ARBA"/>
</dbReference>
<evidence type="ECO:0000256" key="6">
    <source>
        <dbReference type="ARBA" id="ARBA00022729"/>
    </source>
</evidence>
<dbReference type="FunFam" id="2.60.120.10:FF:000025">
    <property type="entry name" value="germin-like protein subfamily 2 member 1"/>
    <property type="match status" value="1"/>
</dbReference>
<sequence>MTSSPLFFILLCVCIKICSADHQNLQDFCPTATTTKQTIFVNGFPCKDPSNITASDFKSSKMNGSGDTDNFLRSAVTIVTAADFPGLNTLGLSVARTDLEVDGMVVLHSHPRATETLFVYKGVVLAGFLDTQNQLFQTKIREGDVFVFPRGLPHFCVNVGFEVATLYSVLNSQNPGEVSISGAYLEPDKDMLHKLVNNYI</sequence>
<comment type="caution">
    <text evidence="15">The sequence shown here is derived from an EMBL/GenBank/DDBJ whole genome shotgun (WGS) entry which is preliminary data.</text>
</comment>
<feature type="disulfide bond" evidence="12">
    <location>
        <begin position="29"/>
        <end position="46"/>
    </location>
</feature>
<evidence type="ECO:0000313" key="15">
    <source>
        <dbReference type="EMBL" id="GAV62534.1"/>
    </source>
</evidence>
<keyword evidence="7 12" id="KW-1015">Disulfide bond</keyword>
<dbReference type="OrthoDB" id="1921208at2759"/>
<comment type="similarity">
    <text evidence="2 13">Belongs to the germin family.</text>
</comment>
<evidence type="ECO:0000256" key="2">
    <source>
        <dbReference type="ARBA" id="ARBA00007456"/>
    </source>
</evidence>
<evidence type="ECO:0000313" key="16">
    <source>
        <dbReference type="Proteomes" id="UP000187406"/>
    </source>
</evidence>
<feature type="signal peptide" evidence="13">
    <location>
        <begin position="1"/>
        <end position="20"/>
    </location>
</feature>
<evidence type="ECO:0000256" key="8">
    <source>
        <dbReference type="ARBA" id="ARBA00023180"/>
    </source>
</evidence>
<feature type="binding site" evidence="10">
    <location>
        <position position="115"/>
    </location>
    <ligand>
        <name>oxalate</name>
        <dbReference type="ChEBI" id="CHEBI:30623"/>
    </ligand>
</feature>
<feature type="domain" description="Cupin type-1" evidence="14">
    <location>
        <begin position="69"/>
        <end position="192"/>
    </location>
</feature>
<dbReference type="InterPro" id="IPR011051">
    <property type="entry name" value="RmlC_Cupin_sf"/>
</dbReference>
<protein>
    <recommendedName>
        <fullName evidence="13">Germin-like protein</fullName>
    </recommendedName>
</protein>
<evidence type="ECO:0000256" key="4">
    <source>
        <dbReference type="ARBA" id="ARBA00022525"/>
    </source>
</evidence>
<proteinExistence type="inferred from homology"/>
<feature type="binding site" evidence="11">
    <location>
        <position position="110"/>
    </location>
    <ligand>
        <name>Mn(2+)</name>
        <dbReference type="ChEBI" id="CHEBI:29035"/>
    </ligand>
</feature>
<dbReference type="CDD" id="cd02241">
    <property type="entry name" value="cupin_OxOx"/>
    <property type="match status" value="1"/>
</dbReference>
<dbReference type="SUPFAM" id="SSF51182">
    <property type="entry name" value="RmlC-like cupins"/>
    <property type="match status" value="1"/>
</dbReference>
<evidence type="ECO:0000256" key="1">
    <source>
        <dbReference type="ARBA" id="ARBA00004271"/>
    </source>
</evidence>
<name>A0A1Q3B3S0_CEPFO</name>
<evidence type="ECO:0000256" key="5">
    <source>
        <dbReference type="ARBA" id="ARBA00022723"/>
    </source>
</evidence>
<dbReference type="Pfam" id="PF00190">
    <property type="entry name" value="Cupin_1"/>
    <property type="match status" value="1"/>
</dbReference>
<evidence type="ECO:0000256" key="9">
    <source>
        <dbReference type="ARBA" id="ARBA00023211"/>
    </source>
</evidence>
<dbReference type="Proteomes" id="UP000187406">
    <property type="component" value="Unassembled WGS sequence"/>
</dbReference>
<dbReference type="InterPro" id="IPR014710">
    <property type="entry name" value="RmlC-like_jellyroll"/>
</dbReference>
<dbReference type="InterPro" id="IPR001929">
    <property type="entry name" value="Germin"/>
</dbReference>
<dbReference type="PRINTS" id="PR00325">
    <property type="entry name" value="GERMIN"/>
</dbReference>
<evidence type="ECO:0000259" key="14">
    <source>
        <dbReference type="SMART" id="SM00835"/>
    </source>
</evidence>
<dbReference type="InParanoid" id="A0A1Q3B3S0"/>
<keyword evidence="5 10" id="KW-0479">Metal-binding</keyword>
<keyword evidence="16" id="KW-1185">Reference proteome</keyword>
<dbReference type="EMBL" id="BDDD01000259">
    <property type="protein sequence ID" value="GAV62534.1"/>
    <property type="molecule type" value="Genomic_DNA"/>
</dbReference>
<comment type="subcellular location">
    <subcellularLocation>
        <location evidence="1 13">Secreted</location>
        <location evidence="1 13">Extracellular space</location>
        <location evidence="1 13">Apoplast</location>
    </subcellularLocation>
</comment>
<dbReference type="GO" id="GO:0048046">
    <property type="term" value="C:apoplast"/>
    <property type="evidence" value="ECO:0007669"/>
    <property type="project" value="UniProtKB-SubCell"/>
</dbReference>
<dbReference type="GO" id="GO:2000280">
    <property type="term" value="P:regulation of root development"/>
    <property type="evidence" value="ECO:0007669"/>
    <property type="project" value="UniProtKB-ARBA"/>
</dbReference>
<evidence type="ECO:0000256" key="10">
    <source>
        <dbReference type="PIRSR" id="PIRSR601929-1"/>
    </source>
</evidence>
<accession>A0A1Q3B3S0</accession>
<reference evidence="16" key="1">
    <citation type="submission" date="2016-04" db="EMBL/GenBank/DDBJ databases">
        <title>Cephalotus genome sequencing.</title>
        <authorList>
            <person name="Fukushima K."/>
            <person name="Hasebe M."/>
            <person name="Fang X."/>
        </authorList>
    </citation>
    <scope>NUCLEOTIDE SEQUENCE [LARGE SCALE GENOMIC DNA]</scope>
    <source>
        <strain evidence="16">cv. St1</strain>
    </source>
</reference>
<evidence type="ECO:0000256" key="7">
    <source>
        <dbReference type="ARBA" id="ARBA00023157"/>
    </source>
</evidence>
<organism evidence="15 16">
    <name type="scientific">Cephalotus follicularis</name>
    <name type="common">Albany pitcher plant</name>
    <dbReference type="NCBI Taxonomy" id="3775"/>
    <lineage>
        <taxon>Eukaryota</taxon>
        <taxon>Viridiplantae</taxon>
        <taxon>Streptophyta</taxon>
        <taxon>Embryophyta</taxon>
        <taxon>Tracheophyta</taxon>
        <taxon>Spermatophyta</taxon>
        <taxon>Magnoliopsida</taxon>
        <taxon>eudicotyledons</taxon>
        <taxon>Gunneridae</taxon>
        <taxon>Pentapetalae</taxon>
        <taxon>rosids</taxon>
        <taxon>fabids</taxon>
        <taxon>Oxalidales</taxon>
        <taxon>Cephalotaceae</taxon>
        <taxon>Cephalotus</taxon>
    </lineage>
</organism>
<dbReference type="GO" id="GO:0010497">
    <property type="term" value="P:plasmodesmata-mediated intercellular transport"/>
    <property type="evidence" value="ECO:0007669"/>
    <property type="project" value="UniProtKB-ARBA"/>
</dbReference>
<evidence type="ECO:0000256" key="11">
    <source>
        <dbReference type="PIRSR" id="PIRSR601929-2"/>
    </source>
</evidence>
<feature type="binding site" evidence="11">
    <location>
        <position position="108"/>
    </location>
    <ligand>
        <name>Mn(2+)</name>
        <dbReference type="ChEBI" id="CHEBI:29035"/>
    </ligand>
</feature>
<keyword evidence="4 13" id="KW-0964">Secreted</keyword>
<dbReference type="GO" id="GO:0030145">
    <property type="term" value="F:manganese ion binding"/>
    <property type="evidence" value="ECO:0007669"/>
    <property type="project" value="UniProtKB-UniRule"/>
</dbReference>
<feature type="binding site" evidence="10">
    <location>
        <position position="110"/>
    </location>
    <ligand>
        <name>oxalate</name>
        <dbReference type="ChEBI" id="CHEBI:30623"/>
    </ligand>
</feature>
<keyword evidence="3 13" id="KW-0052">Apoplast</keyword>
<dbReference type="PANTHER" id="PTHR31238">
    <property type="entry name" value="GERMIN-LIKE PROTEIN SUBFAMILY 3 MEMBER 3"/>
    <property type="match status" value="1"/>
</dbReference>
<feature type="chain" id="PRO_5019617095" description="Germin-like protein" evidence="13">
    <location>
        <begin position="21"/>
        <end position="200"/>
    </location>
</feature>
<keyword evidence="9 10" id="KW-0464">Manganese</keyword>
<dbReference type="Gene3D" id="2.60.120.10">
    <property type="entry name" value="Jelly Rolls"/>
    <property type="match status" value="1"/>
</dbReference>
<gene>
    <name evidence="15" type="ORF">CFOL_v3_06057</name>
</gene>